<organism evidence="1 2">
    <name type="scientific">Scytalidium lignicola</name>
    <name type="common">Hyphomycete</name>
    <dbReference type="NCBI Taxonomy" id="5539"/>
    <lineage>
        <taxon>Eukaryota</taxon>
        <taxon>Fungi</taxon>
        <taxon>Dikarya</taxon>
        <taxon>Ascomycota</taxon>
        <taxon>Pezizomycotina</taxon>
        <taxon>Leotiomycetes</taxon>
        <taxon>Leotiomycetes incertae sedis</taxon>
        <taxon>Scytalidium</taxon>
    </lineage>
</organism>
<reference evidence="1 2" key="1">
    <citation type="submission" date="2018-05" db="EMBL/GenBank/DDBJ databases">
        <title>Draft genome sequence of Scytalidium lignicola DSM 105466, a ubiquitous saprotrophic fungus.</title>
        <authorList>
            <person name="Buettner E."/>
            <person name="Gebauer A.M."/>
            <person name="Hofrichter M."/>
            <person name="Liers C."/>
            <person name="Kellner H."/>
        </authorList>
    </citation>
    <scope>NUCLEOTIDE SEQUENCE [LARGE SCALE GENOMIC DNA]</scope>
    <source>
        <strain evidence="1 2">DSM 105466</strain>
    </source>
</reference>
<evidence type="ECO:0000313" key="2">
    <source>
        <dbReference type="Proteomes" id="UP000258309"/>
    </source>
</evidence>
<feature type="non-terminal residue" evidence="1">
    <location>
        <position position="1"/>
    </location>
</feature>
<proteinExistence type="predicted"/>
<protein>
    <submittedName>
        <fullName evidence="1">Uncharacterized protein</fullName>
    </submittedName>
</protein>
<accession>A0A3E2HI94</accession>
<dbReference type="AlphaFoldDB" id="A0A3E2HI94"/>
<sequence length="295" mass="31458">MSTTISDDATREVPSASGRVLAAGELSVAAVEATSLWCATCALPRDELAIMYIHGKGKRGKMPEPTDVAVHSHPTKLPWHRATPLESKAPSQPFLSQLCGNPHVLDVSWQTQPSKKSVHVGTGTDPEKAPLQLSLSQLWGAPQVPGVDWHWHPTKLPVHQTLASIEEVRALRIGFGANEFTITIIQIAAQRVSTSLSRRGTFTPDKIPGALSYAVREVESTITTVHIAALRGSACVVCGNTLAPIKEVVTLWKWHIAPESTTATIQIAALGISTGPRCSSTLASQKVISAISVAV</sequence>
<keyword evidence="2" id="KW-1185">Reference proteome</keyword>
<dbReference type="Proteomes" id="UP000258309">
    <property type="component" value="Unassembled WGS sequence"/>
</dbReference>
<gene>
    <name evidence="1" type="ORF">B7463_g3472</name>
</gene>
<feature type="non-terminal residue" evidence="1">
    <location>
        <position position="295"/>
    </location>
</feature>
<name>A0A3E2HI94_SCYLI</name>
<comment type="caution">
    <text evidence="1">The sequence shown here is derived from an EMBL/GenBank/DDBJ whole genome shotgun (WGS) entry which is preliminary data.</text>
</comment>
<dbReference type="EMBL" id="NCSJ02000046">
    <property type="protein sequence ID" value="RFU32872.1"/>
    <property type="molecule type" value="Genomic_DNA"/>
</dbReference>
<evidence type="ECO:0000313" key="1">
    <source>
        <dbReference type="EMBL" id="RFU32872.1"/>
    </source>
</evidence>